<dbReference type="Pfam" id="PF04773">
    <property type="entry name" value="FecR"/>
    <property type="match status" value="1"/>
</dbReference>
<dbReference type="EMBL" id="FYEW01000001">
    <property type="protein sequence ID" value="SNC61486.1"/>
    <property type="molecule type" value="Genomic_DNA"/>
</dbReference>
<dbReference type="Proteomes" id="UP000198131">
    <property type="component" value="Unassembled WGS sequence"/>
</dbReference>
<evidence type="ECO:0000259" key="2">
    <source>
        <dbReference type="Pfam" id="PF16344"/>
    </source>
</evidence>
<dbReference type="InterPro" id="IPR032508">
    <property type="entry name" value="FecR_C"/>
</dbReference>
<accession>A0A212T6M7</accession>
<dbReference type="InterPro" id="IPR012373">
    <property type="entry name" value="Ferrdict_sens_TM"/>
</dbReference>
<dbReference type="RefSeq" id="WP_088841817.1">
    <property type="nucleotide sequence ID" value="NZ_FYEW01000001.1"/>
</dbReference>
<dbReference type="PANTHER" id="PTHR30273:SF2">
    <property type="entry name" value="PROTEIN FECR"/>
    <property type="match status" value="1"/>
</dbReference>
<dbReference type="InterPro" id="IPR006860">
    <property type="entry name" value="FecR"/>
</dbReference>
<feature type="domain" description="FecR protein" evidence="1">
    <location>
        <begin position="134"/>
        <end position="224"/>
    </location>
</feature>
<dbReference type="OrthoDB" id="645173at2"/>
<protein>
    <submittedName>
        <fullName evidence="3">FecR family protein</fullName>
    </submittedName>
</protein>
<dbReference type="Gene3D" id="3.55.50.30">
    <property type="match status" value="1"/>
</dbReference>
<evidence type="ECO:0000313" key="4">
    <source>
        <dbReference type="Proteomes" id="UP000198131"/>
    </source>
</evidence>
<dbReference type="PIRSF" id="PIRSF018266">
    <property type="entry name" value="FecR"/>
    <property type="match status" value="1"/>
</dbReference>
<sequence length="350" mass="38600">MAVLDMNQEELRDLLQRYQEGVCTPEEKRVVEDWYDVLGHERELAIGKEEKEVIQAALWERIARDTFEAQDMSPPASVWRTPIRWAAAAAIAAGLGLGAQQWLSATHTAPELATANRPTLDPDAPQWMVYANHTGKAQRITLPDSSHVLVSAEGELKYPGQFQAERRIVHLKGEAFFEVTHDATRPFLVYTNKVVTTVLGTSFVVKAPVGQQAVVVQVRTGKVRVTPRAETEATEAQVPGSIVVLPNQQAVYTPAQHQLQRELVAQPALLAPQPFVFDDRPVAEVLAALEVAYGVPIVYDAPSLAGCTVNLSLRNESLYGKLDVLCKMLDASYEQKNAQIVFHSKGCQSK</sequence>
<evidence type="ECO:0000259" key="1">
    <source>
        <dbReference type="Pfam" id="PF04773"/>
    </source>
</evidence>
<keyword evidence="4" id="KW-1185">Reference proteome</keyword>
<evidence type="ECO:0000313" key="3">
    <source>
        <dbReference type="EMBL" id="SNC61486.1"/>
    </source>
</evidence>
<dbReference type="Pfam" id="PF16344">
    <property type="entry name" value="FecR_C"/>
    <property type="match status" value="1"/>
</dbReference>
<reference evidence="4" key="1">
    <citation type="submission" date="2017-06" db="EMBL/GenBank/DDBJ databases">
        <authorList>
            <person name="Varghese N."/>
            <person name="Submissions S."/>
        </authorList>
    </citation>
    <scope>NUCLEOTIDE SEQUENCE [LARGE SCALE GENOMIC DNA]</scope>
    <source>
        <strain evidence="4">DSM 11116</strain>
    </source>
</reference>
<name>A0A212T6M7_9BACT</name>
<organism evidence="3 4">
    <name type="scientific">Hymenobacter gelipurpurascens</name>
    <dbReference type="NCBI Taxonomy" id="89968"/>
    <lineage>
        <taxon>Bacteria</taxon>
        <taxon>Pseudomonadati</taxon>
        <taxon>Bacteroidota</taxon>
        <taxon>Cytophagia</taxon>
        <taxon>Cytophagales</taxon>
        <taxon>Hymenobacteraceae</taxon>
        <taxon>Hymenobacter</taxon>
    </lineage>
</organism>
<dbReference type="PANTHER" id="PTHR30273">
    <property type="entry name" value="PERIPLASMIC SIGNAL SENSOR AND SIGMA FACTOR ACTIVATOR FECR-RELATED"/>
    <property type="match status" value="1"/>
</dbReference>
<feature type="domain" description="Protein FecR C-terminal" evidence="2">
    <location>
        <begin position="275"/>
        <end position="341"/>
    </location>
</feature>
<dbReference type="AlphaFoldDB" id="A0A212T6M7"/>
<dbReference type="Gene3D" id="2.60.120.1440">
    <property type="match status" value="1"/>
</dbReference>
<gene>
    <name evidence="3" type="ORF">SAMN06265337_0478</name>
</gene>
<proteinExistence type="predicted"/>
<dbReference type="GO" id="GO:0016989">
    <property type="term" value="F:sigma factor antagonist activity"/>
    <property type="evidence" value="ECO:0007669"/>
    <property type="project" value="TreeGrafter"/>
</dbReference>